<keyword evidence="1" id="KW-0175">Coiled coil</keyword>
<dbReference type="EMBL" id="FUYC01000016">
    <property type="protein sequence ID" value="SKA92671.1"/>
    <property type="molecule type" value="Genomic_DNA"/>
</dbReference>
<dbReference type="AlphaFoldDB" id="A0A1T4XUE7"/>
<dbReference type="OrthoDB" id="5457292at2"/>
<feature type="coiled-coil region" evidence="1">
    <location>
        <begin position="12"/>
        <end position="60"/>
    </location>
</feature>
<accession>A0A1T4XUE7</accession>
<sequence>MNEKPRSGGESDEALQRELNQLKDEYERLRDEKVRAQRDVETLNRQLEECRNQAEQEYGTSDPEQLQALLVERRRENARLVAEYRTHLEAVRAGLDAVEAEESRAAENGENGAEGAF</sequence>
<keyword evidence="3" id="KW-1185">Reference proteome</keyword>
<protein>
    <submittedName>
        <fullName evidence="2">Uncharacterized protein</fullName>
    </submittedName>
</protein>
<evidence type="ECO:0000256" key="1">
    <source>
        <dbReference type="SAM" id="Coils"/>
    </source>
</evidence>
<dbReference type="Proteomes" id="UP000190027">
    <property type="component" value="Unassembled WGS sequence"/>
</dbReference>
<dbReference type="STRING" id="1121449.SAMN02745704_02440"/>
<proteinExistence type="predicted"/>
<organism evidence="2 3">
    <name type="scientific">Paucidesulfovibrio gracilis DSM 16080</name>
    <dbReference type="NCBI Taxonomy" id="1121449"/>
    <lineage>
        <taxon>Bacteria</taxon>
        <taxon>Pseudomonadati</taxon>
        <taxon>Thermodesulfobacteriota</taxon>
        <taxon>Desulfovibrionia</taxon>
        <taxon>Desulfovibrionales</taxon>
        <taxon>Desulfovibrionaceae</taxon>
        <taxon>Paucidesulfovibrio</taxon>
    </lineage>
</organism>
<evidence type="ECO:0000313" key="3">
    <source>
        <dbReference type="Proteomes" id="UP000190027"/>
    </source>
</evidence>
<evidence type="ECO:0000313" key="2">
    <source>
        <dbReference type="EMBL" id="SKA92671.1"/>
    </source>
</evidence>
<name>A0A1T4XUE7_9BACT</name>
<gene>
    <name evidence="2" type="ORF">SAMN02745704_02440</name>
</gene>
<dbReference type="RefSeq" id="WP_078717985.1">
    <property type="nucleotide sequence ID" value="NZ_FUYC01000016.1"/>
</dbReference>
<reference evidence="2 3" key="1">
    <citation type="submission" date="2017-02" db="EMBL/GenBank/DDBJ databases">
        <authorList>
            <person name="Peterson S.W."/>
        </authorList>
    </citation>
    <scope>NUCLEOTIDE SEQUENCE [LARGE SCALE GENOMIC DNA]</scope>
    <source>
        <strain evidence="2 3">DSM 16080</strain>
    </source>
</reference>